<evidence type="ECO:0000259" key="5">
    <source>
        <dbReference type="PROSITE" id="PS50110"/>
    </source>
</evidence>
<accession>A0A1T5DQV1</accession>
<dbReference type="InterPro" id="IPR011006">
    <property type="entry name" value="CheY-like_superfamily"/>
</dbReference>
<feature type="modified residue" description="4-aspartylphosphate" evidence="3">
    <location>
        <position position="55"/>
    </location>
</feature>
<keyword evidence="7" id="KW-1185">Reference proteome</keyword>
<evidence type="ECO:0000259" key="4">
    <source>
        <dbReference type="PROSITE" id="PS50043"/>
    </source>
</evidence>
<evidence type="ECO:0000256" key="1">
    <source>
        <dbReference type="ARBA" id="ARBA00022553"/>
    </source>
</evidence>
<dbReference type="SMART" id="SM00448">
    <property type="entry name" value="REC"/>
    <property type="match status" value="1"/>
</dbReference>
<dbReference type="CDD" id="cd06170">
    <property type="entry name" value="LuxR_C_like"/>
    <property type="match status" value="1"/>
</dbReference>
<dbReference type="SUPFAM" id="SSF52172">
    <property type="entry name" value="CheY-like"/>
    <property type="match status" value="1"/>
</dbReference>
<gene>
    <name evidence="6" type="ORF">SAMN05660477_00921</name>
</gene>
<dbReference type="AlphaFoldDB" id="A0A1T5DQV1"/>
<evidence type="ECO:0000256" key="2">
    <source>
        <dbReference type="ARBA" id="ARBA00023125"/>
    </source>
</evidence>
<dbReference type="PANTHER" id="PTHR43214:SF43">
    <property type="entry name" value="TWO-COMPONENT RESPONSE REGULATOR"/>
    <property type="match status" value="1"/>
</dbReference>
<dbReference type="PRINTS" id="PR00038">
    <property type="entry name" value="HTHLUXR"/>
</dbReference>
<feature type="domain" description="Response regulatory" evidence="5">
    <location>
        <begin position="4"/>
        <end position="120"/>
    </location>
</feature>
<dbReference type="GO" id="GO:0006355">
    <property type="term" value="P:regulation of DNA-templated transcription"/>
    <property type="evidence" value="ECO:0007669"/>
    <property type="project" value="InterPro"/>
</dbReference>
<dbReference type="SMART" id="SM00421">
    <property type="entry name" value="HTH_LUXR"/>
    <property type="match status" value="1"/>
</dbReference>
<reference evidence="6 7" key="1">
    <citation type="submission" date="2017-02" db="EMBL/GenBank/DDBJ databases">
        <authorList>
            <person name="Peterson S.W."/>
        </authorList>
    </citation>
    <scope>NUCLEOTIDE SEQUENCE [LARGE SCALE GENOMIC DNA]</scope>
    <source>
        <strain evidence="6 7">DSM 22323</strain>
    </source>
</reference>
<evidence type="ECO:0000313" key="7">
    <source>
        <dbReference type="Proteomes" id="UP000191112"/>
    </source>
</evidence>
<protein>
    <submittedName>
        <fullName evidence="6">DNA-binding response regulator, NarL/FixJ family, contains REC and HTH domains</fullName>
    </submittedName>
</protein>
<keyword evidence="1 3" id="KW-0597">Phosphoprotein</keyword>
<evidence type="ECO:0000256" key="3">
    <source>
        <dbReference type="PROSITE-ProRule" id="PRU00169"/>
    </source>
</evidence>
<dbReference type="PROSITE" id="PS50110">
    <property type="entry name" value="RESPONSE_REGULATORY"/>
    <property type="match status" value="1"/>
</dbReference>
<dbReference type="PROSITE" id="PS50043">
    <property type="entry name" value="HTH_LUXR_2"/>
    <property type="match status" value="1"/>
</dbReference>
<dbReference type="RefSeq" id="WP_079666194.1">
    <property type="nucleotide sequence ID" value="NZ_FUYZ01000002.1"/>
</dbReference>
<name>A0A1T5DQV1_9FLAO</name>
<dbReference type="SUPFAM" id="SSF46894">
    <property type="entry name" value="C-terminal effector domain of the bipartite response regulators"/>
    <property type="match status" value="1"/>
</dbReference>
<organism evidence="6 7">
    <name type="scientific">Soonwooa buanensis</name>
    <dbReference type="NCBI Taxonomy" id="619805"/>
    <lineage>
        <taxon>Bacteria</taxon>
        <taxon>Pseudomonadati</taxon>
        <taxon>Bacteroidota</taxon>
        <taxon>Flavobacteriia</taxon>
        <taxon>Flavobacteriales</taxon>
        <taxon>Weeksellaceae</taxon>
        <taxon>Chryseobacterium group</taxon>
        <taxon>Soonwooa</taxon>
    </lineage>
</organism>
<dbReference type="InterPro" id="IPR001789">
    <property type="entry name" value="Sig_transdc_resp-reg_receiver"/>
</dbReference>
<dbReference type="STRING" id="619805.SAMN05660477_00921"/>
<dbReference type="Proteomes" id="UP000191112">
    <property type="component" value="Unassembled WGS sequence"/>
</dbReference>
<feature type="domain" description="HTH luxR-type" evidence="4">
    <location>
        <begin position="144"/>
        <end position="209"/>
    </location>
</feature>
<dbReference type="GO" id="GO:0000160">
    <property type="term" value="P:phosphorelay signal transduction system"/>
    <property type="evidence" value="ECO:0007669"/>
    <property type="project" value="InterPro"/>
</dbReference>
<dbReference type="EMBL" id="FUYZ01000002">
    <property type="protein sequence ID" value="SKB73813.1"/>
    <property type="molecule type" value="Genomic_DNA"/>
</dbReference>
<dbReference type="GO" id="GO:0003677">
    <property type="term" value="F:DNA binding"/>
    <property type="evidence" value="ECO:0007669"/>
    <property type="project" value="UniProtKB-KW"/>
</dbReference>
<dbReference type="CDD" id="cd17535">
    <property type="entry name" value="REC_NarL-like"/>
    <property type="match status" value="1"/>
</dbReference>
<evidence type="ECO:0000313" key="6">
    <source>
        <dbReference type="EMBL" id="SKB73813.1"/>
    </source>
</evidence>
<dbReference type="Pfam" id="PF00072">
    <property type="entry name" value="Response_reg"/>
    <property type="match status" value="1"/>
</dbReference>
<dbReference type="InterPro" id="IPR039420">
    <property type="entry name" value="WalR-like"/>
</dbReference>
<dbReference type="Gene3D" id="3.40.50.2300">
    <property type="match status" value="1"/>
</dbReference>
<dbReference type="InterPro" id="IPR016032">
    <property type="entry name" value="Sig_transdc_resp-reg_C-effctor"/>
</dbReference>
<dbReference type="InterPro" id="IPR058245">
    <property type="entry name" value="NreC/VraR/RcsB-like_REC"/>
</dbReference>
<dbReference type="Pfam" id="PF00196">
    <property type="entry name" value="GerE"/>
    <property type="match status" value="1"/>
</dbReference>
<dbReference type="InterPro" id="IPR000792">
    <property type="entry name" value="Tscrpt_reg_LuxR_C"/>
</dbReference>
<sequence>MKIQVAIVEDDKNYNNTLKKVINYNDQMCCVGQYFSGKAASDNLAELDPDVVLMDLQLYDSWGTDIIRALKSQLPKTQFIICTNHEDDDKVFDALRSGAVGYLVKGESLQNITQAIITAQNGGSPMSNNIAKKVLKHFQNQEQDHQLVDELTPTEKYILNGLSEGLQYKEIAANKGISPETVKKHVGSIYRKLNVNNKVEALNKLNISKH</sequence>
<dbReference type="PANTHER" id="PTHR43214">
    <property type="entry name" value="TWO-COMPONENT RESPONSE REGULATOR"/>
    <property type="match status" value="1"/>
</dbReference>
<dbReference type="OrthoDB" id="9797341at2"/>
<proteinExistence type="predicted"/>
<keyword evidence="2 6" id="KW-0238">DNA-binding</keyword>